<evidence type="ECO:0000313" key="4">
    <source>
        <dbReference type="Proteomes" id="UP001206312"/>
    </source>
</evidence>
<dbReference type="InterPro" id="IPR013538">
    <property type="entry name" value="ASHA1/2-like_C"/>
</dbReference>
<comment type="similarity">
    <text evidence="1">Belongs to the AHA1 family.</text>
</comment>
<gene>
    <name evidence="3" type="ORF">NG653_03790</name>
</gene>
<accession>A0ABT1AV79</accession>
<organism evidence="3 4">
    <name type="scientific">Robiginitalea marina</name>
    <dbReference type="NCBI Taxonomy" id="2954105"/>
    <lineage>
        <taxon>Bacteria</taxon>
        <taxon>Pseudomonadati</taxon>
        <taxon>Bacteroidota</taxon>
        <taxon>Flavobacteriia</taxon>
        <taxon>Flavobacteriales</taxon>
        <taxon>Flavobacteriaceae</taxon>
        <taxon>Robiginitalea</taxon>
    </lineage>
</organism>
<dbReference type="Gene3D" id="3.30.530.20">
    <property type="match status" value="1"/>
</dbReference>
<dbReference type="Pfam" id="PF08327">
    <property type="entry name" value="AHSA1"/>
    <property type="match status" value="1"/>
</dbReference>
<dbReference type="EMBL" id="JAMXIB010000002">
    <property type="protein sequence ID" value="MCO5723964.1"/>
    <property type="molecule type" value="Genomic_DNA"/>
</dbReference>
<dbReference type="CDD" id="cd07814">
    <property type="entry name" value="SRPBCC_CalC_Aha1-like"/>
    <property type="match status" value="1"/>
</dbReference>
<protein>
    <submittedName>
        <fullName evidence="3">SRPBCC domain-containing protein</fullName>
    </submittedName>
</protein>
<evidence type="ECO:0000313" key="3">
    <source>
        <dbReference type="EMBL" id="MCO5723964.1"/>
    </source>
</evidence>
<dbReference type="RefSeq" id="WP_252740338.1">
    <property type="nucleotide sequence ID" value="NZ_JAMXIB010000002.1"/>
</dbReference>
<sequence length="171" mass="19851">MEGLTFSEFTKRIYIKAPLGRVYRSWATGRDICTWFLREARYSDSLGRLRDPDEPLQTGDRYTWKWHNWDPEETGFVAHANGRDAVEFSFAGVSQVQVQMQEEEKGTLLTLRQYGIPTDEESKLTLHYGCSNGWTFWLANLKAYLEHGVLLHDTDIDMGRFPLAGFEFVNM</sequence>
<evidence type="ECO:0000256" key="1">
    <source>
        <dbReference type="ARBA" id="ARBA00006817"/>
    </source>
</evidence>
<evidence type="ECO:0000259" key="2">
    <source>
        <dbReference type="Pfam" id="PF08327"/>
    </source>
</evidence>
<keyword evidence="4" id="KW-1185">Reference proteome</keyword>
<feature type="domain" description="Activator of Hsp90 ATPase homologue 1/2-like C-terminal" evidence="2">
    <location>
        <begin position="17"/>
        <end position="146"/>
    </location>
</feature>
<dbReference type="InterPro" id="IPR023393">
    <property type="entry name" value="START-like_dom_sf"/>
</dbReference>
<comment type="caution">
    <text evidence="3">The sequence shown here is derived from an EMBL/GenBank/DDBJ whole genome shotgun (WGS) entry which is preliminary data.</text>
</comment>
<name>A0ABT1AV79_9FLAO</name>
<reference evidence="3 4" key="1">
    <citation type="submission" date="2022-06" db="EMBL/GenBank/DDBJ databases">
        <authorList>
            <person name="Xuan X."/>
        </authorList>
    </citation>
    <scope>NUCLEOTIDE SEQUENCE [LARGE SCALE GENOMIC DNA]</scope>
    <source>
        <strain evidence="3 4">2V75</strain>
    </source>
</reference>
<dbReference type="SUPFAM" id="SSF55961">
    <property type="entry name" value="Bet v1-like"/>
    <property type="match status" value="1"/>
</dbReference>
<proteinExistence type="inferred from homology"/>
<dbReference type="Proteomes" id="UP001206312">
    <property type="component" value="Unassembled WGS sequence"/>
</dbReference>